<dbReference type="Proteomes" id="UP001159363">
    <property type="component" value="Chromosome 10"/>
</dbReference>
<dbReference type="EMBL" id="JARBHB010000011">
    <property type="protein sequence ID" value="KAJ8872075.1"/>
    <property type="molecule type" value="Genomic_DNA"/>
</dbReference>
<organism evidence="1 2">
    <name type="scientific">Dryococelus australis</name>
    <dbReference type="NCBI Taxonomy" id="614101"/>
    <lineage>
        <taxon>Eukaryota</taxon>
        <taxon>Metazoa</taxon>
        <taxon>Ecdysozoa</taxon>
        <taxon>Arthropoda</taxon>
        <taxon>Hexapoda</taxon>
        <taxon>Insecta</taxon>
        <taxon>Pterygota</taxon>
        <taxon>Neoptera</taxon>
        <taxon>Polyneoptera</taxon>
        <taxon>Phasmatodea</taxon>
        <taxon>Verophasmatodea</taxon>
        <taxon>Anareolatae</taxon>
        <taxon>Phasmatidae</taxon>
        <taxon>Eurycanthinae</taxon>
        <taxon>Dryococelus</taxon>
    </lineage>
</organism>
<evidence type="ECO:0000313" key="1">
    <source>
        <dbReference type="EMBL" id="KAJ8872075.1"/>
    </source>
</evidence>
<accession>A0ABQ9GJ78</accession>
<comment type="caution">
    <text evidence="1">The sequence shown here is derived from an EMBL/GenBank/DDBJ whole genome shotgun (WGS) entry which is preliminary data.</text>
</comment>
<dbReference type="InterPro" id="IPR036397">
    <property type="entry name" value="RNaseH_sf"/>
</dbReference>
<reference evidence="1 2" key="1">
    <citation type="submission" date="2023-02" db="EMBL/GenBank/DDBJ databases">
        <title>LHISI_Scaffold_Assembly.</title>
        <authorList>
            <person name="Stuart O.P."/>
            <person name="Cleave R."/>
            <person name="Magrath M.J.L."/>
            <person name="Mikheyev A.S."/>
        </authorList>
    </citation>
    <scope>NUCLEOTIDE SEQUENCE [LARGE SCALE GENOMIC DNA]</scope>
    <source>
        <strain evidence="1">Daus_M_001</strain>
        <tissue evidence="1">Leg muscle</tissue>
    </source>
</reference>
<dbReference type="Gene3D" id="3.30.420.10">
    <property type="entry name" value="Ribonuclease H-like superfamily/Ribonuclease H"/>
    <property type="match status" value="1"/>
</dbReference>
<name>A0ABQ9GJ78_9NEOP</name>
<evidence type="ECO:0000313" key="2">
    <source>
        <dbReference type="Proteomes" id="UP001159363"/>
    </source>
</evidence>
<proteinExistence type="predicted"/>
<gene>
    <name evidence="1" type="ORF">PR048_025676</name>
</gene>
<sequence length="225" mass="25930">MSMHAGVLSHCSSTLAHHQNSHSALWTTMAQVWGPSVKNLLECFQEEFNKPPSMKQTVLQLVQKFRHTGSVLCQGCPPKNSVMPEERPTSYGEETEREAVTMWGTISSHCVIGSYFVDDEERCVIVNSHTYCQQSVELFMHDLRAYCRAGNFHFMEQWFQQDGATAHTEWVYRDPVPRNIEQLKTNIRCVIYSIYRHKIAGMFVNLQQSYGTYIELADSYVEHIV</sequence>
<keyword evidence="2" id="KW-1185">Reference proteome</keyword>
<protein>
    <submittedName>
        <fullName evidence="1">Uncharacterized protein</fullName>
    </submittedName>
</protein>